<dbReference type="InterPro" id="IPR049874">
    <property type="entry name" value="ROK_cs"/>
</dbReference>
<sequence length="416" mass="43634">MTLSWGASMRRGSNLPRVGDFNQAVILDTIRRSAEGLSRVELVEATGLSSQTVTNICRKLLGTGLITEAGKQSSGPGKPRTILRLQPAGRFALGVHLDPAVLTFVILDLVGNVVAHAQRPTPKVTDPDQVIAGMAETLHQLVDEADVPADRLLGLGIASPGPIDVVRGVVVDPPLLFGWRDVPLRAALNEATGLPVLLDKDVTAAAVAEMWAGGSGSGSFVFFYLGTGIGTGMVVRDSVLRGVSDNAGEIGHFLVDPTGPVCLCGRRGCVGGAAMPYRLVVEAVEAGVLDHVPNEEDASEVDRWFTVLCERAAAGDARAVAILDRSAVRVAKAATDVVNLLDLDRVVFGGPFWSRLEQRYLQVIPPLLEAEATMRNVHAVDVVGTSVGEDVGAIGAACLVLDNSLSPRPSSLLIGS</sequence>
<reference evidence="2 3" key="1">
    <citation type="submission" date="2019-11" db="EMBL/GenBank/DDBJ databases">
        <authorList>
            <person name="Li X.-J."/>
            <person name="Feng X.-M."/>
        </authorList>
    </citation>
    <scope>NUCLEOTIDE SEQUENCE [LARGE SCALE GENOMIC DNA]</scope>
    <source>
        <strain evidence="2 3">XMNu-373</strain>
    </source>
</reference>
<dbReference type="PANTHER" id="PTHR18964:SF149">
    <property type="entry name" value="BIFUNCTIONAL UDP-N-ACETYLGLUCOSAMINE 2-EPIMERASE_N-ACETYLMANNOSAMINE KINASE"/>
    <property type="match status" value="1"/>
</dbReference>
<dbReference type="AlphaFoldDB" id="A0A7K3LWV5"/>
<dbReference type="EMBL" id="WLZY01000001">
    <property type="protein sequence ID" value="NDL55504.1"/>
    <property type="molecule type" value="Genomic_DNA"/>
</dbReference>
<dbReference type="RefSeq" id="WP_162448217.1">
    <property type="nucleotide sequence ID" value="NZ_WLZY01000001.1"/>
</dbReference>
<dbReference type="Pfam" id="PF00480">
    <property type="entry name" value="ROK"/>
    <property type="match status" value="1"/>
</dbReference>
<evidence type="ECO:0000313" key="2">
    <source>
        <dbReference type="EMBL" id="NDL55504.1"/>
    </source>
</evidence>
<gene>
    <name evidence="2" type="ORF">F7O44_00300</name>
</gene>
<dbReference type="SUPFAM" id="SSF46785">
    <property type="entry name" value="Winged helix' DNA-binding domain"/>
    <property type="match status" value="1"/>
</dbReference>
<dbReference type="InterPro" id="IPR036390">
    <property type="entry name" value="WH_DNA-bd_sf"/>
</dbReference>
<dbReference type="Gene3D" id="3.30.420.40">
    <property type="match status" value="2"/>
</dbReference>
<comment type="caution">
    <text evidence="2">The sequence shown here is derived from an EMBL/GenBank/DDBJ whole genome shotgun (WGS) entry which is preliminary data.</text>
</comment>
<evidence type="ECO:0000313" key="3">
    <source>
        <dbReference type="Proteomes" id="UP000460435"/>
    </source>
</evidence>
<dbReference type="PROSITE" id="PS01125">
    <property type="entry name" value="ROK"/>
    <property type="match status" value="1"/>
</dbReference>
<dbReference type="InterPro" id="IPR043129">
    <property type="entry name" value="ATPase_NBD"/>
</dbReference>
<organism evidence="2 3">
    <name type="scientific">Phytoactinopolyspora mesophila</name>
    <dbReference type="NCBI Taxonomy" id="2650750"/>
    <lineage>
        <taxon>Bacteria</taxon>
        <taxon>Bacillati</taxon>
        <taxon>Actinomycetota</taxon>
        <taxon>Actinomycetes</taxon>
        <taxon>Jiangellales</taxon>
        <taxon>Jiangellaceae</taxon>
        <taxon>Phytoactinopolyspora</taxon>
    </lineage>
</organism>
<evidence type="ECO:0000256" key="1">
    <source>
        <dbReference type="ARBA" id="ARBA00006479"/>
    </source>
</evidence>
<keyword evidence="3" id="KW-1185">Reference proteome</keyword>
<dbReference type="SUPFAM" id="SSF53067">
    <property type="entry name" value="Actin-like ATPase domain"/>
    <property type="match status" value="1"/>
</dbReference>
<proteinExistence type="inferred from homology"/>
<protein>
    <submittedName>
        <fullName evidence="2">ROK family protein</fullName>
    </submittedName>
</protein>
<dbReference type="InterPro" id="IPR000600">
    <property type="entry name" value="ROK"/>
</dbReference>
<name>A0A7K3LWV5_9ACTN</name>
<comment type="similarity">
    <text evidence="1">Belongs to the ROK (NagC/XylR) family.</text>
</comment>
<dbReference type="Gene3D" id="1.10.10.10">
    <property type="entry name" value="Winged helix-like DNA-binding domain superfamily/Winged helix DNA-binding domain"/>
    <property type="match status" value="1"/>
</dbReference>
<dbReference type="Proteomes" id="UP000460435">
    <property type="component" value="Unassembled WGS sequence"/>
</dbReference>
<accession>A0A7K3LWV5</accession>
<dbReference type="GO" id="GO:0003700">
    <property type="term" value="F:DNA-binding transcription factor activity"/>
    <property type="evidence" value="ECO:0007669"/>
    <property type="project" value="InterPro"/>
</dbReference>
<dbReference type="PANTHER" id="PTHR18964">
    <property type="entry name" value="ROK (REPRESSOR, ORF, KINASE) FAMILY"/>
    <property type="match status" value="1"/>
</dbReference>
<dbReference type="InterPro" id="IPR036388">
    <property type="entry name" value="WH-like_DNA-bd_sf"/>
</dbReference>